<protein>
    <submittedName>
        <fullName evidence="1">Uncharacterized protein</fullName>
    </submittedName>
</protein>
<gene>
    <name evidence="1" type="ORF">HRJ34_17510</name>
</gene>
<dbReference type="AlphaFoldDB" id="A0A975CZG0"/>
<name>A0A975CZG0_9SPHN</name>
<dbReference type="Proteomes" id="UP000664914">
    <property type="component" value="Chromosome"/>
</dbReference>
<organism evidence="1 2">
    <name type="scientific">Rhizorhabdus wittichii</name>
    <dbReference type="NCBI Taxonomy" id="160791"/>
    <lineage>
        <taxon>Bacteria</taxon>
        <taxon>Pseudomonadati</taxon>
        <taxon>Pseudomonadota</taxon>
        <taxon>Alphaproteobacteria</taxon>
        <taxon>Sphingomonadales</taxon>
        <taxon>Sphingomonadaceae</taxon>
        <taxon>Rhizorhabdus</taxon>
    </lineage>
</organism>
<accession>A0A975CZG0</accession>
<proteinExistence type="predicted"/>
<sequence length="147" mass="15914">MGVIAAATCSLSLNACSLQPQVTACETFVREKIDTPATFKVVSTSSVSGSAKDVARLDPAGQVMLVSIEYDAANQYGAPIRSKAFCAFPMKNGRLPSLEDMKRHASASAWAVKLGLYRPLHTEPDPVDILRIDKTYESKVNYECCIP</sequence>
<reference evidence="1" key="2">
    <citation type="submission" date="2021-04" db="EMBL/GenBank/DDBJ databases">
        <title>Isolation and genomic analysis of the ibuprofen-degrading bacterium Sphingomonas strain MPO218.</title>
        <authorList>
            <person name="Aulestia M."/>
            <person name="Flores A."/>
            <person name="Mangas E.L."/>
            <person name="Perez-Pulido A.J."/>
            <person name="Santero E."/>
            <person name="Camacho E.M."/>
        </authorList>
    </citation>
    <scope>NUCLEOTIDE SEQUENCE</scope>
    <source>
        <strain evidence="1">MPO218</strain>
    </source>
</reference>
<reference evidence="1" key="1">
    <citation type="submission" date="2020-07" db="EMBL/GenBank/DDBJ databases">
        <authorList>
            <person name="Camacho E."/>
        </authorList>
    </citation>
    <scope>NUCLEOTIDE SEQUENCE</scope>
    <source>
        <strain evidence="1">MPO218</strain>
    </source>
</reference>
<dbReference type="EMBL" id="CP059319">
    <property type="protein sequence ID" value="QTH20147.1"/>
    <property type="molecule type" value="Genomic_DNA"/>
</dbReference>
<dbReference type="RefSeq" id="WP_208631980.1">
    <property type="nucleotide sequence ID" value="NZ_CP059319.1"/>
</dbReference>
<evidence type="ECO:0000313" key="2">
    <source>
        <dbReference type="Proteomes" id="UP000664914"/>
    </source>
</evidence>
<evidence type="ECO:0000313" key="1">
    <source>
        <dbReference type="EMBL" id="QTH20147.1"/>
    </source>
</evidence>